<evidence type="ECO:0000256" key="11">
    <source>
        <dbReference type="ARBA" id="ARBA00022777"/>
    </source>
</evidence>
<dbReference type="Gene3D" id="3.30.70.560">
    <property type="entry name" value="7,8-Dihydro-6-hydroxymethylpterin-pyrophosphokinase HPPK"/>
    <property type="match status" value="1"/>
</dbReference>
<dbReference type="Pfam" id="PF02152">
    <property type="entry name" value="FolB"/>
    <property type="match status" value="1"/>
</dbReference>
<evidence type="ECO:0000256" key="2">
    <source>
        <dbReference type="ARBA" id="ARBA00000198"/>
    </source>
</evidence>
<dbReference type="AlphaFoldDB" id="A0A8H4VLW3"/>
<evidence type="ECO:0000256" key="12">
    <source>
        <dbReference type="ARBA" id="ARBA00022840"/>
    </source>
</evidence>
<dbReference type="CDD" id="cd00483">
    <property type="entry name" value="HPPK"/>
    <property type="match status" value="1"/>
</dbReference>
<dbReference type="InterPro" id="IPR045031">
    <property type="entry name" value="DHP_synth-like"/>
</dbReference>
<evidence type="ECO:0000313" key="17">
    <source>
        <dbReference type="EMBL" id="KAF4612855.1"/>
    </source>
</evidence>
<evidence type="ECO:0000256" key="3">
    <source>
        <dbReference type="ARBA" id="ARBA00001946"/>
    </source>
</evidence>
<evidence type="ECO:0000256" key="14">
    <source>
        <dbReference type="ARBA" id="ARBA00022909"/>
    </source>
</evidence>
<dbReference type="PROSITE" id="PS00793">
    <property type="entry name" value="DHPS_2"/>
    <property type="match status" value="1"/>
</dbReference>
<evidence type="ECO:0000256" key="15">
    <source>
        <dbReference type="ARBA" id="ARBA00023268"/>
    </source>
</evidence>
<evidence type="ECO:0000313" key="18">
    <source>
        <dbReference type="Proteomes" id="UP000521872"/>
    </source>
</evidence>
<keyword evidence="8" id="KW-0808">Transferase</keyword>
<dbReference type="GO" id="GO:0046872">
    <property type="term" value="F:metal ion binding"/>
    <property type="evidence" value="ECO:0007669"/>
    <property type="project" value="UniProtKB-KW"/>
</dbReference>
<name>A0A8H4VLW3_9AGAR</name>
<protein>
    <recommendedName>
        <fullName evidence="16">Pterin-binding domain-containing protein</fullName>
    </recommendedName>
</protein>
<comment type="caution">
    <text evidence="17">The sequence shown here is derived from an EMBL/GenBank/DDBJ whole genome shotgun (WGS) entry which is preliminary data.</text>
</comment>
<dbReference type="GO" id="GO:0005740">
    <property type="term" value="C:mitochondrial envelope"/>
    <property type="evidence" value="ECO:0007669"/>
    <property type="project" value="TreeGrafter"/>
</dbReference>
<evidence type="ECO:0000256" key="10">
    <source>
        <dbReference type="ARBA" id="ARBA00022741"/>
    </source>
</evidence>
<comment type="cofactor">
    <cofactor evidence="3">
        <name>Mg(2+)</name>
        <dbReference type="ChEBI" id="CHEBI:18420"/>
    </cofactor>
</comment>
<proteinExistence type="inferred from homology"/>
<dbReference type="GO" id="GO:0046656">
    <property type="term" value="P:folic acid biosynthetic process"/>
    <property type="evidence" value="ECO:0007669"/>
    <property type="project" value="UniProtKB-KW"/>
</dbReference>
<keyword evidence="18" id="KW-1185">Reference proteome</keyword>
<evidence type="ECO:0000256" key="9">
    <source>
        <dbReference type="ARBA" id="ARBA00022723"/>
    </source>
</evidence>
<keyword evidence="9" id="KW-0479">Metal-binding</keyword>
<dbReference type="InterPro" id="IPR043133">
    <property type="entry name" value="GTP-CH-I_C/QueF"/>
</dbReference>
<evidence type="ECO:0000259" key="16">
    <source>
        <dbReference type="PROSITE" id="PS50972"/>
    </source>
</evidence>
<dbReference type="Pfam" id="PF00809">
    <property type="entry name" value="Pterin_bind"/>
    <property type="match status" value="2"/>
</dbReference>
<accession>A0A8H4VLW3</accession>
<comment type="pathway">
    <text evidence="5">Cofactor biosynthesis; tetrahydrofolate biosynthesis; 2-amino-4-hydroxy-6-hydroxymethyl-7,8-dihydropteridine diphosphate from 7,8-dihydroneopterin triphosphate: step 4/4.</text>
</comment>
<evidence type="ECO:0000256" key="5">
    <source>
        <dbReference type="ARBA" id="ARBA00005051"/>
    </source>
</evidence>
<keyword evidence="10" id="KW-0547">Nucleotide-binding</keyword>
<evidence type="ECO:0000256" key="1">
    <source>
        <dbReference type="ARBA" id="ARBA00000012"/>
    </source>
</evidence>
<dbReference type="PROSITE" id="PS50972">
    <property type="entry name" value="PTERIN_BINDING"/>
    <property type="match status" value="1"/>
</dbReference>
<evidence type="ECO:0000256" key="4">
    <source>
        <dbReference type="ARBA" id="ARBA00004763"/>
    </source>
</evidence>
<dbReference type="InterPro" id="IPR035907">
    <property type="entry name" value="Hppk_sf"/>
</dbReference>
<dbReference type="UniPathway" id="UPA00077">
    <property type="reaction ID" value="UER00155"/>
</dbReference>
<keyword evidence="13" id="KW-0460">Magnesium</keyword>
<dbReference type="SUPFAM" id="SSF55620">
    <property type="entry name" value="Tetrahydrobiopterin biosynthesis enzymes-like"/>
    <property type="match status" value="2"/>
</dbReference>
<gene>
    <name evidence="17" type="ORF">D9613_011145</name>
</gene>
<comment type="similarity">
    <text evidence="7">In the C-terminal section; belongs to the DHPS family.</text>
</comment>
<dbReference type="SUPFAM" id="SSF51717">
    <property type="entry name" value="Dihydropteroate synthetase-like"/>
    <property type="match status" value="1"/>
</dbReference>
<keyword evidence="11" id="KW-0418">Kinase</keyword>
<evidence type="ECO:0000256" key="6">
    <source>
        <dbReference type="ARBA" id="ARBA00009640"/>
    </source>
</evidence>
<dbReference type="InterPro" id="IPR000550">
    <property type="entry name" value="Hppk"/>
</dbReference>
<dbReference type="Pfam" id="PF01288">
    <property type="entry name" value="HPPK"/>
    <property type="match status" value="1"/>
</dbReference>
<dbReference type="InterPro" id="IPR006157">
    <property type="entry name" value="FolB_dom"/>
</dbReference>
<dbReference type="Gene3D" id="3.20.20.20">
    <property type="entry name" value="Dihydropteroate synthase-like"/>
    <property type="match status" value="1"/>
</dbReference>
<dbReference type="PANTHER" id="PTHR20941">
    <property type="entry name" value="FOLATE SYNTHESIS PROTEINS"/>
    <property type="match status" value="1"/>
</dbReference>
<dbReference type="GO" id="GO:0005524">
    <property type="term" value="F:ATP binding"/>
    <property type="evidence" value="ECO:0007669"/>
    <property type="project" value="UniProtKB-KW"/>
</dbReference>
<keyword evidence="14" id="KW-0289">Folate biosynthesis</keyword>
<dbReference type="SMART" id="SM00905">
    <property type="entry name" value="FolB"/>
    <property type="match status" value="2"/>
</dbReference>
<dbReference type="Proteomes" id="UP000521872">
    <property type="component" value="Unassembled WGS sequence"/>
</dbReference>
<keyword evidence="15" id="KW-0511">Multifunctional enzyme</keyword>
<reference evidence="17 18" key="1">
    <citation type="submission" date="2019-12" db="EMBL/GenBank/DDBJ databases">
        <authorList>
            <person name="Floudas D."/>
            <person name="Bentzer J."/>
            <person name="Ahren D."/>
            <person name="Johansson T."/>
            <person name="Persson P."/>
            <person name="Tunlid A."/>
        </authorList>
    </citation>
    <scope>NUCLEOTIDE SEQUENCE [LARGE SCALE GENOMIC DNA]</scope>
    <source>
        <strain evidence="17 18">CBS 102.39</strain>
    </source>
</reference>
<dbReference type="GO" id="GO:0016301">
    <property type="term" value="F:kinase activity"/>
    <property type="evidence" value="ECO:0007669"/>
    <property type="project" value="UniProtKB-KW"/>
</dbReference>
<dbReference type="InterPro" id="IPR011005">
    <property type="entry name" value="Dihydropteroate_synth-like_sf"/>
</dbReference>
<evidence type="ECO:0000256" key="7">
    <source>
        <dbReference type="ARBA" id="ARBA00009951"/>
    </source>
</evidence>
<dbReference type="PROSITE" id="PS00794">
    <property type="entry name" value="HPPK"/>
    <property type="match status" value="1"/>
</dbReference>
<dbReference type="SUPFAM" id="SSF55083">
    <property type="entry name" value="6-hydroxymethyl-7,8-dihydropterin pyrophosphokinase, HPPK"/>
    <property type="match status" value="1"/>
</dbReference>
<organism evidence="17 18">
    <name type="scientific">Agrocybe pediades</name>
    <dbReference type="NCBI Taxonomy" id="84607"/>
    <lineage>
        <taxon>Eukaryota</taxon>
        <taxon>Fungi</taxon>
        <taxon>Dikarya</taxon>
        <taxon>Basidiomycota</taxon>
        <taxon>Agaricomycotina</taxon>
        <taxon>Agaricomycetes</taxon>
        <taxon>Agaricomycetidae</taxon>
        <taxon>Agaricales</taxon>
        <taxon>Agaricineae</taxon>
        <taxon>Strophariaceae</taxon>
        <taxon>Agrocybe</taxon>
    </lineage>
</organism>
<keyword evidence="12" id="KW-0067">ATP-binding</keyword>
<dbReference type="InterPro" id="IPR006390">
    <property type="entry name" value="DHP_synth_dom"/>
</dbReference>
<dbReference type="GO" id="GO:0003848">
    <property type="term" value="F:2-amino-4-hydroxy-6-hydroxymethyldihydropteridine diphosphokinase activity"/>
    <property type="evidence" value="ECO:0007669"/>
    <property type="project" value="UniProtKB-EC"/>
</dbReference>
<comment type="catalytic activity">
    <reaction evidence="1">
        <text>(7,8-dihydropterin-6-yl)methyl diphosphate + 4-aminobenzoate = 7,8-dihydropteroate + diphosphate</text>
        <dbReference type="Rhea" id="RHEA:19949"/>
        <dbReference type="ChEBI" id="CHEBI:17836"/>
        <dbReference type="ChEBI" id="CHEBI:17839"/>
        <dbReference type="ChEBI" id="CHEBI:33019"/>
        <dbReference type="ChEBI" id="CHEBI:72950"/>
        <dbReference type="EC" id="2.5.1.15"/>
    </reaction>
</comment>
<dbReference type="GO" id="GO:0046654">
    <property type="term" value="P:tetrahydrofolate biosynthetic process"/>
    <property type="evidence" value="ECO:0007669"/>
    <property type="project" value="UniProtKB-UniPathway"/>
</dbReference>
<dbReference type="GO" id="GO:0004156">
    <property type="term" value="F:dihydropteroate synthase activity"/>
    <property type="evidence" value="ECO:0007669"/>
    <property type="project" value="UniProtKB-EC"/>
</dbReference>
<comment type="similarity">
    <text evidence="6">In the N-terminal section; belongs to the DHNA family.</text>
</comment>
<evidence type="ECO:0000256" key="13">
    <source>
        <dbReference type="ARBA" id="ARBA00022842"/>
    </source>
</evidence>
<comment type="catalytic activity">
    <reaction evidence="2">
        <text>6-hydroxymethyl-7,8-dihydropterin + ATP = (7,8-dihydropterin-6-yl)methyl diphosphate + AMP + H(+)</text>
        <dbReference type="Rhea" id="RHEA:11412"/>
        <dbReference type="ChEBI" id="CHEBI:15378"/>
        <dbReference type="ChEBI" id="CHEBI:30616"/>
        <dbReference type="ChEBI" id="CHEBI:44841"/>
        <dbReference type="ChEBI" id="CHEBI:72950"/>
        <dbReference type="ChEBI" id="CHEBI:456215"/>
        <dbReference type="EC" id="2.7.6.3"/>
    </reaction>
</comment>
<comment type="pathway">
    <text evidence="4">Cofactor biosynthesis; tetrahydrofolate biosynthesis; 7,8-dihydrofolate from 2-amino-4-hydroxy-6-hydroxymethyl-7,8-dihydropteridine diphosphate and 4-aminobenzoate: step 1/2.</text>
</comment>
<dbReference type="PANTHER" id="PTHR20941:SF1">
    <property type="entry name" value="FOLIC ACID SYNTHESIS PROTEIN FOL1"/>
    <property type="match status" value="1"/>
</dbReference>
<feature type="domain" description="Pterin-binding" evidence="16">
    <location>
        <begin position="557"/>
        <end position="895"/>
    </location>
</feature>
<dbReference type="CDD" id="cd00739">
    <property type="entry name" value="DHPS"/>
    <property type="match status" value="1"/>
</dbReference>
<sequence length="902" mass="98703">MHFNVLRSVLKIYPEPSRQTQKCPSHPQTDERRDTIRINDLVLLVNLHSGAQWELDAQEAVEQPVSITLSIFHDVAETAETDDLEHSINYADIVKRLRDALTRRNGENGFMCLQDLSRHICDTIGKLPLLKDMLDGLEVYLKVTQLRSPLHSKSISIEHFARFSLGGSWTPRNVRHVVEDIVCPAIIGINVAERLEKQDIVVNLTVDTREQGLSPQDWINVRFIVQTLYEAVSSSSYLTLEALTSFVALETLSLLKSYNPSPIVTVRIAKPSALVLAKSAEVVLSRTLDDYPLDNDGNECLPDAEAIEEIAVSAERDGNPHTVAIALGSNLGDSFKNIEYALRLLERPQELLIDAALPIGVEPFVNVVNTSFLYESAPMYVTDQPSFINCACMVETNLAPVTLLRLLKGIERTVGRVPSIKNGPRAVDLDIVFYDDKVVDTRATDKDPNDVEGELIVPHPRVPEREFVLRPLNDMIPDYVHPILKKNISTLFKDVCDPSGPPMNKVIPFPKMPFTPSSSSSQESVCSSSDIPDTLTHWIYPSNVYPSSIKQPGSRKTHVMATLNTTPDSFSDGAQHDALPAALKYACSSVAAGATVVDIGGYSTRPGAAFVSVAEEISRVVPAINAIRNPETLKVVVSSQDSNSSSGELGTEVTDATIQEAANVLISVDTFRWEVAEAAIRVGANCINDVYAFSGACSSWPPSPEDEARAEESTSKMKALARTYCVPVILMHSRGDAGKNKDYTKFAYAGEDDEGRATLEGVRVELGAKVDQIVQGKGGLRRWQVIVDPGVGFSKTLDGNLEVLRNAKEVVADVLIGREGTGKGRCRNPLAGYPQLIGVSRKSFLGAILAQDPNGRKTEPKERVWATGAAVACAVQQEALIIRVHDVQEMMDVVKVAQALWS</sequence>
<dbReference type="InterPro" id="IPR000489">
    <property type="entry name" value="Pterin-binding_dom"/>
</dbReference>
<dbReference type="Gene3D" id="3.30.1130.10">
    <property type="match status" value="2"/>
</dbReference>
<dbReference type="EMBL" id="JAACJL010000046">
    <property type="protein sequence ID" value="KAF4612855.1"/>
    <property type="molecule type" value="Genomic_DNA"/>
</dbReference>
<evidence type="ECO:0000256" key="8">
    <source>
        <dbReference type="ARBA" id="ARBA00022679"/>
    </source>
</evidence>
<dbReference type="GO" id="GO:0004150">
    <property type="term" value="F:dihydroneopterin aldolase activity"/>
    <property type="evidence" value="ECO:0007669"/>
    <property type="project" value="InterPro"/>
</dbReference>
<dbReference type="NCBIfam" id="TIGR01498">
    <property type="entry name" value="folK"/>
    <property type="match status" value="1"/>
</dbReference>